<proteinExistence type="predicted"/>
<protein>
    <submittedName>
        <fullName evidence="2">Uncharacterized protein</fullName>
    </submittedName>
</protein>
<accession>A0A521FDL2</accession>
<reference evidence="2 3" key="1">
    <citation type="submission" date="2017-05" db="EMBL/GenBank/DDBJ databases">
        <authorList>
            <person name="Varghese N."/>
            <person name="Submissions S."/>
        </authorList>
    </citation>
    <scope>NUCLEOTIDE SEQUENCE [LARGE SCALE GENOMIC DNA]</scope>
    <source>
        <strain evidence="2 3">DSM 19036</strain>
    </source>
</reference>
<gene>
    <name evidence="2" type="ORF">SAMN06265348_111160</name>
</gene>
<dbReference type="Proteomes" id="UP000320300">
    <property type="component" value="Unassembled WGS sequence"/>
</dbReference>
<feature type="transmembrane region" description="Helical" evidence="1">
    <location>
        <begin position="87"/>
        <end position="106"/>
    </location>
</feature>
<sequence length="163" mass="18042">MGRLKDEVFKKVLKCAETPATPRDFTATVMQEIMAEQQETVINPALGKLIQQYGIEKAPADFSRAVMVQLNEVENQKVYKPVISRKTGYAIAAIIIIIVFLSSLSGEQHSTSTYSHNYYIVISSLNSISSVYLITLLISAALLIGDFLFAQPQRLKTTSPGKQ</sequence>
<evidence type="ECO:0000313" key="2">
    <source>
        <dbReference type="EMBL" id="SMO94257.1"/>
    </source>
</evidence>
<dbReference type="RefSeq" id="WP_142530132.1">
    <property type="nucleotide sequence ID" value="NZ_CBCSJO010000001.1"/>
</dbReference>
<evidence type="ECO:0000256" key="1">
    <source>
        <dbReference type="SAM" id="Phobius"/>
    </source>
</evidence>
<keyword evidence="1" id="KW-1133">Transmembrane helix</keyword>
<keyword evidence="1" id="KW-0812">Transmembrane</keyword>
<name>A0A521FDL2_9SPHI</name>
<evidence type="ECO:0000313" key="3">
    <source>
        <dbReference type="Proteomes" id="UP000320300"/>
    </source>
</evidence>
<keyword evidence="3" id="KW-1185">Reference proteome</keyword>
<dbReference type="AlphaFoldDB" id="A0A521FDL2"/>
<organism evidence="2 3">
    <name type="scientific">Pedobacter westerhofensis</name>
    <dbReference type="NCBI Taxonomy" id="425512"/>
    <lineage>
        <taxon>Bacteria</taxon>
        <taxon>Pseudomonadati</taxon>
        <taxon>Bacteroidota</taxon>
        <taxon>Sphingobacteriia</taxon>
        <taxon>Sphingobacteriales</taxon>
        <taxon>Sphingobacteriaceae</taxon>
        <taxon>Pedobacter</taxon>
    </lineage>
</organism>
<keyword evidence="1" id="KW-0472">Membrane</keyword>
<dbReference type="OrthoDB" id="959154at2"/>
<dbReference type="EMBL" id="FXTN01000011">
    <property type="protein sequence ID" value="SMO94257.1"/>
    <property type="molecule type" value="Genomic_DNA"/>
</dbReference>
<feature type="transmembrane region" description="Helical" evidence="1">
    <location>
        <begin position="118"/>
        <end position="149"/>
    </location>
</feature>